<name>X1U0J0_9ZZZZ</name>
<accession>X1U0J0</accession>
<gene>
    <name evidence="1" type="ORF">S12H4_43836</name>
</gene>
<proteinExistence type="predicted"/>
<reference evidence="1" key="1">
    <citation type="journal article" date="2014" name="Front. Microbiol.">
        <title>High frequency of phylogenetically diverse reductive dehalogenase-homologous genes in deep subseafloor sedimentary metagenomes.</title>
        <authorList>
            <person name="Kawai M."/>
            <person name="Futagami T."/>
            <person name="Toyoda A."/>
            <person name="Takaki Y."/>
            <person name="Nishi S."/>
            <person name="Hori S."/>
            <person name="Arai W."/>
            <person name="Tsubouchi T."/>
            <person name="Morono Y."/>
            <person name="Uchiyama I."/>
            <person name="Ito T."/>
            <person name="Fujiyama A."/>
            <person name="Inagaki F."/>
            <person name="Takami H."/>
        </authorList>
    </citation>
    <scope>NUCLEOTIDE SEQUENCE</scope>
    <source>
        <strain evidence="1">Expedition CK06-06</strain>
    </source>
</reference>
<comment type="caution">
    <text evidence="1">The sequence shown here is derived from an EMBL/GenBank/DDBJ whole genome shotgun (WGS) entry which is preliminary data.</text>
</comment>
<dbReference type="AlphaFoldDB" id="X1U0J0"/>
<protein>
    <submittedName>
        <fullName evidence="1">Uncharacterized protein</fullName>
    </submittedName>
</protein>
<dbReference type="EMBL" id="BARW01026949">
    <property type="protein sequence ID" value="GAJ11058.1"/>
    <property type="molecule type" value="Genomic_DNA"/>
</dbReference>
<sequence length="63" mass="6743">MFFLCTAKSFKASVLISTLKCPELAKIAPSFIKGNSSTDITFISPVKVIKMSPILAASFMGIT</sequence>
<evidence type="ECO:0000313" key="1">
    <source>
        <dbReference type="EMBL" id="GAJ11058.1"/>
    </source>
</evidence>
<organism evidence="1">
    <name type="scientific">marine sediment metagenome</name>
    <dbReference type="NCBI Taxonomy" id="412755"/>
    <lineage>
        <taxon>unclassified sequences</taxon>
        <taxon>metagenomes</taxon>
        <taxon>ecological metagenomes</taxon>
    </lineage>
</organism>